<sequence length="291" mass="32852">MISSIYAGAGGTLLSHYLSILYAIGGHLKTAHPDPSDQVARETQREPVTMPTFFFRTAELKGAPGLEASRTVSALLHLSIPIVMYNVLYNGLCHDLLSSFASISDLSPQRKQLYMALDIFYSVRWAVGVMVMQGELTLSIGVFVSAKHFFFDECGYIIGSMMINTWGARTGELNIRDYACAGLMILAGILQHGSELQRWLFKRDPRNMGKIHTTGLFRFARGINHTGHILRDFAHVLLVPILFFIMFYPIADYDLSCEIAPATQKHMKKKYGEQWDKYEKQTPWLFIPGIY</sequence>
<dbReference type="GO" id="GO:0016020">
    <property type="term" value="C:membrane"/>
    <property type="evidence" value="ECO:0007669"/>
    <property type="project" value="InterPro"/>
</dbReference>
<reference evidence="1" key="1">
    <citation type="submission" date="2021-01" db="EMBL/GenBank/DDBJ databases">
        <authorList>
            <person name="Corre E."/>
            <person name="Pelletier E."/>
            <person name="Niang G."/>
            <person name="Scheremetjew M."/>
            <person name="Finn R."/>
            <person name="Kale V."/>
            <person name="Holt S."/>
            <person name="Cochrane G."/>
            <person name="Meng A."/>
            <person name="Brown T."/>
            <person name="Cohen L."/>
        </authorList>
    </citation>
    <scope>NUCLEOTIDE SEQUENCE</scope>
    <source>
        <strain evidence="1">CCMP 410</strain>
    </source>
</reference>
<name>A0A7S1UN63_9STRA</name>
<dbReference type="EMBL" id="HBGK01004163">
    <property type="protein sequence ID" value="CAD9273280.1"/>
    <property type="molecule type" value="Transcribed_RNA"/>
</dbReference>
<dbReference type="AlphaFoldDB" id="A0A7S1UN63"/>
<evidence type="ECO:0008006" key="2">
    <source>
        <dbReference type="Google" id="ProtNLM"/>
    </source>
</evidence>
<dbReference type="Gene3D" id="1.20.120.1630">
    <property type="match status" value="1"/>
</dbReference>
<gene>
    <name evidence="1" type="ORF">GOCE00092_LOCUS2187</name>
</gene>
<organism evidence="1">
    <name type="scientific">Grammatophora oceanica</name>
    <dbReference type="NCBI Taxonomy" id="210454"/>
    <lineage>
        <taxon>Eukaryota</taxon>
        <taxon>Sar</taxon>
        <taxon>Stramenopiles</taxon>
        <taxon>Ochrophyta</taxon>
        <taxon>Bacillariophyta</taxon>
        <taxon>Fragilariophyceae</taxon>
        <taxon>Fragilariophycidae</taxon>
        <taxon>Rhabdonematales</taxon>
        <taxon>Grammatophoraceae</taxon>
        <taxon>Grammatophora</taxon>
    </lineage>
</organism>
<evidence type="ECO:0000313" key="1">
    <source>
        <dbReference type="EMBL" id="CAD9273280.1"/>
    </source>
</evidence>
<dbReference type="GO" id="GO:0016126">
    <property type="term" value="P:sterol biosynthetic process"/>
    <property type="evidence" value="ECO:0007669"/>
    <property type="project" value="InterPro"/>
</dbReference>
<accession>A0A7S1UN63</accession>
<proteinExistence type="predicted"/>
<protein>
    <recommendedName>
        <fullName evidence="2">Steroid 5-alpha reductase C-terminal domain-containing protein</fullName>
    </recommendedName>
</protein>
<dbReference type="InterPro" id="IPR001171">
    <property type="entry name" value="ERG24_DHCR-like"/>
</dbReference>
<dbReference type="Pfam" id="PF01222">
    <property type="entry name" value="ERG4_ERG24"/>
    <property type="match status" value="1"/>
</dbReference>
<dbReference type="GO" id="GO:0016628">
    <property type="term" value="F:oxidoreductase activity, acting on the CH-CH group of donors, NAD or NADP as acceptor"/>
    <property type="evidence" value="ECO:0007669"/>
    <property type="project" value="InterPro"/>
</dbReference>